<organism evidence="3 4">
    <name type="scientific">Pantoea phage vB_PagM_AAM37</name>
    <dbReference type="NCBI Taxonomy" id="2588093"/>
    <lineage>
        <taxon>Viruses</taxon>
        <taxon>Duplodnaviria</taxon>
        <taxon>Heunggongvirae</taxon>
        <taxon>Uroviricota</taxon>
        <taxon>Caudoviricetes</taxon>
        <taxon>Dibbivirus</taxon>
        <taxon>Dibbivirus AAM37</taxon>
    </lineage>
</organism>
<dbReference type="InterPro" id="IPR048494">
    <property type="entry name" value="Dit-like_N"/>
</dbReference>
<sequence length="241" mass="25691">MAGVTDLVGFLWNSASDKNFAISDETNQIASFEVDAVLSETHTLSRQVTDNKVENGSPVADHIILNPVTLNIQAIVTDAPIKGIIEGAIDAVDNLLGGSKYTADCFGALWHLYEHKGYLTVYTQYKTYTNMVIENITIPRDPKDGEALVFNIDMKQIRVVESATTTLPPGIGAKKDGTSNAKGDAAKRATPNKDVGKNTGLEVEKDTGASIIKQAKDGGAGVVSDIMKRVKGSIAELGLGR</sequence>
<name>A0A513ZYE5_9CAUD</name>
<accession>A0A513ZYE5</accession>
<keyword evidence="4" id="KW-1185">Reference proteome</keyword>
<dbReference type="EMBL" id="MK798143">
    <property type="protein sequence ID" value="QDH45691.1"/>
    <property type="molecule type" value="Genomic_DNA"/>
</dbReference>
<feature type="domain" description="Dit-like phage tail protein N-terminal" evidence="2">
    <location>
        <begin position="34"/>
        <end position="168"/>
    </location>
</feature>
<gene>
    <name evidence="3" type="ORF">AAM37_gp20</name>
</gene>
<evidence type="ECO:0000313" key="4">
    <source>
        <dbReference type="Proteomes" id="UP000317930"/>
    </source>
</evidence>
<reference evidence="3 4" key="1">
    <citation type="submission" date="2019-04" db="EMBL/GenBank/DDBJ databases">
        <title>Complete genome sequence of Pantoea sp. infecting bacteriophage vB_PagM_AAM37.</title>
        <authorList>
            <person name="Truncaite L."/>
            <person name="Simoliuniene M."/>
            <person name="Zajanckauskaite A."/>
            <person name="Meskys R."/>
            <person name="Simoliunas E."/>
        </authorList>
    </citation>
    <scope>NUCLEOTIDE SEQUENCE [LARGE SCALE GENOMIC DNA]</scope>
    <source>
        <strain evidence="3">AAM37</strain>
    </source>
</reference>
<proteinExistence type="predicted"/>
<protein>
    <submittedName>
        <fullName evidence="3">Structural protein</fullName>
    </submittedName>
</protein>
<evidence type="ECO:0000256" key="1">
    <source>
        <dbReference type="SAM" id="MobiDB-lite"/>
    </source>
</evidence>
<evidence type="ECO:0000313" key="3">
    <source>
        <dbReference type="EMBL" id="QDH45691.1"/>
    </source>
</evidence>
<feature type="region of interest" description="Disordered" evidence="1">
    <location>
        <begin position="168"/>
        <end position="200"/>
    </location>
</feature>
<evidence type="ECO:0000259" key="2">
    <source>
        <dbReference type="Pfam" id="PF21821"/>
    </source>
</evidence>
<dbReference type="Pfam" id="PF21821">
    <property type="entry name" value="Dit_like"/>
    <property type="match status" value="1"/>
</dbReference>
<dbReference type="Proteomes" id="UP000317930">
    <property type="component" value="Segment"/>
</dbReference>